<evidence type="ECO:0000259" key="1">
    <source>
        <dbReference type="PROSITE" id="PS51272"/>
    </source>
</evidence>
<dbReference type="AlphaFoldDB" id="A0A4P8XS52"/>
<sequence length="393" mass="42204">MFLQVPGSQVSGVTKAVVSGDQMKSLIELWKQDAGSSSKKRMLELQLSAGAASANRVSLELPEGTAALLSGSGIPHLSITTPLAQLSMDTKVIQAFQTQVRGAMQIEVSKIETAAMPVLVKTVTGNRPVLDLSIRHEGGTVADFGGGTVKVSIPYSAAAGEVRDALVVYHIAENGTLTAVPNGWLDSTNGMYTFAVKHFSIYGIGYNKQEFRDVSGWSQSYVTYLAARGLVQGYGADRFQPGSSMTRAEFLSVLARMSGDSLSIAGEQPFKDVIASHWYADIIHWASREGIALGKGPDTFKPHDLITREELAVMLGRYVRHIEYELPVPDAEGSLESFRDRSAISAWAQADVEQLQRAGMIQGTPGGLFQPKAAASREEAAKLLALLLQGMSK</sequence>
<name>A0A4P8XS52_9BACL</name>
<dbReference type="Proteomes" id="UP000300879">
    <property type="component" value="Chromosome"/>
</dbReference>
<dbReference type="InterPro" id="IPR001119">
    <property type="entry name" value="SLH_dom"/>
</dbReference>
<evidence type="ECO:0000313" key="3">
    <source>
        <dbReference type="Proteomes" id="UP000300879"/>
    </source>
</evidence>
<dbReference type="PANTHER" id="PTHR43308:SF5">
    <property type="entry name" value="S-LAYER PROTEIN _ PEPTIDOGLYCAN ENDO-BETA-N-ACETYLGLUCOSAMINIDASE"/>
    <property type="match status" value="1"/>
</dbReference>
<feature type="domain" description="SLH" evidence="1">
    <location>
        <begin position="266"/>
        <end position="329"/>
    </location>
</feature>
<dbReference type="InterPro" id="IPR051465">
    <property type="entry name" value="Cell_Envelope_Struct_Comp"/>
</dbReference>
<evidence type="ECO:0000313" key="2">
    <source>
        <dbReference type="EMBL" id="QCT04820.1"/>
    </source>
</evidence>
<dbReference type="PANTHER" id="PTHR43308">
    <property type="entry name" value="OUTER MEMBRANE PROTEIN ALPHA-RELATED"/>
    <property type="match status" value="1"/>
</dbReference>
<organism evidence="2 3">
    <name type="scientific">Paenibacillus algicola</name>
    <dbReference type="NCBI Taxonomy" id="2565926"/>
    <lineage>
        <taxon>Bacteria</taxon>
        <taxon>Bacillati</taxon>
        <taxon>Bacillota</taxon>
        <taxon>Bacilli</taxon>
        <taxon>Bacillales</taxon>
        <taxon>Paenibacillaceae</taxon>
        <taxon>Paenibacillus</taxon>
    </lineage>
</organism>
<proteinExistence type="predicted"/>
<feature type="domain" description="SLH" evidence="1">
    <location>
        <begin position="335"/>
        <end position="393"/>
    </location>
</feature>
<accession>A0A4P8XS52</accession>
<keyword evidence="3" id="KW-1185">Reference proteome</keyword>
<dbReference type="Pfam" id="PF00395">
    <property type="entry name" value="SLH"/>
    <property type="match status" value="3"/>
</dbReference>
<dbReference type="PROSITE" id="PS51272">
    <property type="entry name" value="SLH"/>
    <property type="match status" value="3"/>
</dbReference>
<gene>
    <name evidence="2" type="ORF">E6C60_4115</name>
</gene>
<dbReference type="KEGG" id="palo:E6C60_4115"/>
<dbReference type="EMBL" id="CP040396">
    <property type="protein sequence ID" value="QCT04820.1"/>
    <property type="molecule type" value="Genomic_DNA"/>
</dbReference>
<protein>
    <recommendedName>
        <fullName evidence="1">SLH domain-containing protein</fullName>
    </recommendedName>
</protein>
<reference evidence="2 3" key="1">
    <citation type="submission" date="2019-05" db="EMBL/GenBank/DDBJ databases">
        <authorList>
            <person name="Chen C."/>
        </authorList>
    </citation>
    <scope>NUCLEOTIDE SEQUENCE [LARGE SCALE GENOMIC DNA]</scope>
    <source>
        <strain evidence="2 3">HB172198</strain>
    </source>
</reference>
<feature type="domain" description="SLH" evidence="1">
    <location>
        <begin position="205"/>
        <end position="265"/>
    </location>
</feature>